<dbReference type="Proteomes" id="UP000814033">
    <property type="component" value="Unassembled WGS sequence"/>
</dbReference>
<dbReference type="EMBL" id="MU275891">
    <property type="protein sequence ID" value="KAI0048139.1"/>
    <property type="molecule type" value="Genomic_DNA"/>
</dbReference>
<keyword evidence="2" id="KW-1185">Reference proteome</keyword>
<organism evidence="1 2">
    <name type="scientific">Auriscalpium vulgare</name>
    <dbReference type="NCBI Taxonomy" id="40419"/>
    <lineage>
        <taxon>Eukaryota</taxon>
        <taxon>Fungi</taxon>
        <taxon>Dikarya</taxon>
        <taxon>Basidiomycota</taxon>
        <taxon>Agaricomycotina</taxon>
        <taxon>Agaricomycetes</taxon>
        <taxon>Russulales</taxon>
        <taxon>Auriscalpiaceae</taxon>
        <taxon>Auriscalpium</taxon>
    </lineage>
</organism>
<proteinExistence type="predicted"/>
<reference evidence="1" key="1">
    <citation type="submission" date="2021-02" db="EMBL/GenBank/DDBJ databases">
        <authorList>
            <consortium name="DOE Joint Genome Institute"/>
            <person name="Ahrendt S."/>
            <person name="Looney B.P."/>
            <person name="Miyauchi S."/>
            <person name="Morin E."/>
            <person name="Drula E."/>
            <person name="Courty P.E."/>
            <person name="Chicoki N."/>
            <person name="Fauchery L."/>
            <person name="Kohler A."/>
            <person name="Kuo A."/>
            <person name="Labutti K."/>
            <person name="Pangilinan J."/>
            <person name="Lipzen A."/>
            <person name="Riley R."/>
            <person name="Andreopoulos W."/>
            <person name="He G."/>
            <person name="Johnson J."/>
            <person name="Barry K.W."/>
            <person name="Grigoriev I.V."/>
            <person name="Nagy L."/>
            <person name="Hibbett D."/>
            <person name="Henrissat B."/>
            <person name="Matheny P.B."/>
            <person name="Labbe J."/>
            <person name="Martin F."/>
        </authorList>
    </citation>
    <scope>NUCLEOTIDE SEQUENCE</scope>
    <source>
        <strain evidence="1">FP105234-sp</strain>
    </source>
</reference>
<accession>A0ACB8RV93</accession>
<name>A0ACB8RV93_9AGAM</name>
<evidence type="ECO:0000313" key="1">
    <source>
        <dbReference type="EMBL" id="KAI0048139.1"/>
    </source>
</evidence>
<evidence type="ECO:0000313" key="2">
    <source>
        <dbReference type="Proteomes" id="UP000814033"/>
    </source>
</evidence>
<gene>
    <name evidence="1" type="ORF">FA95DRAFT_1572039</name>
</gene>
<comment type="caution">
    <text evidence="1">The sequence shown here is derived from an EMBL/GenBank/DDBJ whole genome shotgun (WGS) entry which is preliminary data.</text>
</comment>
<protein>
    <submittedName>
        <fullName evidence="1">Uncharacterized protein</fullName>
    </submittedName>
</protein>
<sequence>MQQELRLPGLRDLGLDKVGRNEPSQWPQPPQAYSGALTTLPSQPQSGPQASPHQGWQQPANAPAPLPSGVCLASPAYRRTSLECLKWLRGFVQPAYAQPAVFINYYAPYGQRQVSVPKKLKHQPTNEPVQKRARGRDRKNGSGQGGATGGPPGGLAGTACNMYYDLDHQGIGLRGGYAPGNALYCLPMLRCRHITTAGGGVTAPVAGRGGGS</sequence>
<reference evidence="1" key="2">
    <citation type="journal article" date="2022" name="New Phytol.">
        <title>Evolutionary transition to the ectomycorrhizal habit in the genomes of a hyperdiverse lineage of mushroom-forming fungi.</title>
        <authorList>
            <person name="Looney B."/>
            <person name="Miyauchi S."/>
            <person name="Morin E."/>
            <person name="Drula E."/>
            <person name="Courty P.E."/>
            <person name="Kohler A."/>
            <person name="Kuo A."/>
            <person name="LaButti K."/>
            <person name="Pangilinan J."/>
            <person name="Lipzen A."/>
            <person name="Riley R."/>
            <person name="Andreopoulos W."/>
            <person name="He G."/>
            <person name="Johnson J."/>
            <person name="Nolan M."/>
            <person name="Tritt A."/>
            <person name="Barry K.W."/>
            <person name="Grigoriev I.V."/>
            <person name="Nagy L.G."/>
            <person name="Hibbett D."/>
            <person name="Henrissat B."/>
            <person name="Matheny P.B."/>
            <person name="Labbe J."/>
            <person name="Martin F.M."/>
        </authorList>
    </citation>
    <scope>NUCLEOTIDE SEQUENCE</scope>
    <source>
        <strain evidence="1">FP105234-sp</strain>
    </source>
</reference>